<comment type="similarity">
    <text evidence="1 3">Belongs to the TPP enzyme family.</text>
</comment>
<evidence type="ECO:0000313" key="8">
    <source>
        <dbReference type="Proteomes" id="UP000184226"/>
    </source>
</evidence>
<feature type="domain" description="Thiamine pyrophosphate enzyme TPP-binding" evidence="5">
    <location>
        <begin position="443"/>
        <end position="589"/>
    </location>
</feature>
<feature type="domain" description="Thiamine pyrophosphate enzyme central" evidence="4">
    <location>
        <begin position="247"/>
        <end position="384"/>
    </location>
</feature>
<gene>
    <name evidence="7" type="ORF">SAMN04488135_101526</name>
</gene>
<dbReference type="FunFam" id="3.40.50.970:FF:000007">
    <property type="entry name" value="Acetolactate synthase"/>
    <property type="match status" value="1"/>
</dbReference>
<dbReference type="Pfam" id="PF00205">
    <property type="entry name" value="TPP_enzyme_M"/>
    <property type="match status" value="1"/>
</dbReference>
<evidence type="ECO:0000256" key="3">
    <source>
        <dbReference type="RuleBase" id="RU362132"/>
    </source>
</evidence>
<dbReference type="EMBL" id="FQXE01000001">
    <property type="protein sequence ID" value="SHG88824.1"/>
    <property type="molecule type" value="Genomic_DNA"/>
</dbReference>
<dbReference type="InterPro" id="IPR011766">
    <property type="entry name" value="TPP_enzyme_TPP-bd"/>
</dbReference>
<dbReference type="InterPro" id="IPR012001">
    <property type="entry name" value="Thiamin_PyroP_enz_TPP-bd_dom"/>
</dbReference>
<dbReference type="CDD" id="cd07035">
    <property type="entry name" value="TPP_PYR_POX_like"/>
    <property type="match status" value="1"/>
</dbReference>
<dbReference type="GO" id="GO:0050660">
    <property type="term" value="F:flavin adenine dinucleotide binding"/>
    <property type="evidence" value="ECO:0007669"/>
    <property type="project" value="TreeGrafter"/>
</dbReference>
<dbReference type="InterPro" id="IPR029061">
    <property type="entry name" value="THDP-binding"/>
</dbReference>
<evidence type="ECO:0000259" key="5">
    <source>
        <dbReference type="Pfam" id="PF02775"/>
    </source>
</evidence>
<dbReference type="GO" id="GO:0030976">
    <property type="term" value="F:thiamine pyrophosphate binding"/>
    <property type="evidence" value="ECO:0007669"/>
    <property type="project" value="InterPro"/>
</dbReference>
<dbReference type="GO" id="GO:0005948">
    <property type="term" value="C:acetolactate synthase complex"/>
    <property type="evidence" value="ECO:0007669"/>
    <property type="project" value="TreeGrafter"/>
</dbReference>
<dbReference type="Proteomes" id="UP000184226">
    <property type="component" value="Unassembled WGS sequence"/>
</dbReference>
<dbReference type="Gene3D" id="3.40.50.1220">
    <property type="entry name" value="TPP-binding domain"/>
    <property type="match status" value="1"/>
</dbReference>
<dbReference type="PANTHER" id="PTHR18968">
    <property type="entry name" value="THIAMINE PYROPHOSPHATE ENZYMES"/>
    <property type="match status" value="1"/>
</dbReference>
<proteinExistence type="inferred from homology"/>
<dbReference type="GO" id="GO:0009099">
    <property type="term" value="P:L-valine biosynthetic process"/>
    <property type="evidence" value="ECO:0007669"/>
    <property type="project" value="TreeGrafter"/>
</dbReference>
<dbReference type="STRING" id="658167.SAMN04488135_101526"/>
<dbReference type="GO" id="GO:0009097">
    <property type="term" value="P:isoleucine biosynthetic process"/>
    <property type="evidence" value="ECO:0007669"/>
    <property type="project" value="TreeGrafter"/>
</dbReference>
<protein>
    <submittedName>
        <fullName evidence="7">Acetolactate synthase-1/2/3 large subunit</fullName>
    </submittedName>
</protein>
<keyword evidence="8" id="KW-1185">Reference proteome</keyword>
<sequence>MVASRLGHEGIPKPRSWKNLKESIADMLGRPLSAPWRSPRIRQGTVIPPPIQLKSISMKRTSAHALLNIFAANAIDRVFLVPGESYLGILDALVDFPGIDTVVCRHEGGAGYMAVADGRLTGRPGVVMVSRGPGASNAAIAIHTAQQDAVPLIVVIGQIPKRDLRREAFQEIDYQKMFGAIAKWVSEPTDPEQLAAAAFKAIRIAASGTPGPVVLVVPEDIQQQETDQPAWKNTPAVQTLPNEHTLDEIRDRLRQASRPLVIAGGMFEKPGGREALHIFAQAWQLPVAVSFRRHDVFPGTHPLYVGELGLANSKAQIDAFAESDFILALGTRLGDIPTQGYTFPQLPRPSQTLLHCYPDDHIVGLHYVADFGLVCEPRELVQALLPGAGDIQESRAAWLQRLRQIHAAHVKWPSNTTRGGVDFSKVVRSVSEHAPEDAIICLDAGTFAAPVYRHFPFAGRQRLMAPLSGAMGYGTPAAIASALRMANSKTICMVGDGGFLMTGNEMIAAVQRKLPVLFILSNNACYASIRINQEQCYPGRVSGTSLFNPDFHALALAFGMKAVLVENDAQIESAIEQGIAASEPFFIEVRSDLASVLPAQTAPKA</sequence>
<dbReference type="PANTHER" id="PTHR18968:SF120">
    <property type="entry name" value="ACETOLACTATE SYNTHASE LARGE SUBUNIT"/>
    <property type="match status" value="1"/>
</dbReference>
<dbReference type="SUPFAM" id="SSF52518">
    <property type="entry name" value="Thiamin diphosphate-binding fold (THDP-binding)"/>
    <property type="match status" value="2"/>
</dbReference>
<organism evidence="7 8">
    <name type="scientific">Pollutimonas bauzanensis</name>
    <dbReference type="NCBI Taxonomy" id="658167"/>
    <lineage>
        <taxon>Bacteria</taxon>
        <taxon>Pseudomonadati</taxon>
        <taxon>Pseudomonadota</taxon>
        <taxon>Betaproteobacteria</taxon>
        <taxon>Burkholderiales</taxon>
        <taxon>Alcaligenaceae</taxon>
        <taxon>Pollutimonas</taxon>
    </lineage>
</organism>
<dbReference type="Pfam" id="PF02776">
    <property type="entry name" value="TPP_enzyme_N"/>
    <property type="match status" value="1"/>
</dbReference>
<evidence type="ECO:0000256" key="2">
    <source>
        <dbReference type="ARBA" id="ARBA00023052"/>
    </source>
</evidence>
<dbReference type="SUPFAM" id="SSF52467">
    <property type="entry name" value="DHS-like NAD/FAD-binding domain"/>
    <property type="match status" value="1"/>
</dbReference>
<dbReference type="AlphaFoldDB" id="A0A1M5NGY2"/>
<name>A0A1M5NGY2_9BURK</name>
<dbReference type="InterPro" id="IPR012000">
    <property type="entry name" value="Thiamin_PyroP_enz_cen_dom"/>
</dbReference>
<accession>A0A1M5NGY2</accession>
<evidence type="ECO:0000256" key="1">
    <source>
        <dbReference type="ARBA" id="ARBA00007812"/>
    </source>
</evidence>
<evidence type="ECO:0000259" key="6">
    <source>
        <dbReference type="Pfam" id="PF02776"/>
    </source>
</evidence>
<dbReference type="CDD" id="cd00568">
    <property type="entry name" value="TPP_enzymes"/>
    <property type="match status" value="1"/>
</dbReference>
<dbReference type="Gene3D" id="3.40.50.970">
    <property type="match status" value="2"/>
</dbReference>
<dbReference type="Pfam" id="PF02775">
    <property type="entry name" value="TPP_enzyme_C"/>
    <property type="match status" value="1"/>
</dbReference>
<keyword evidence="2 3" id="KW-0786">Thiamine pyrophosphate</keyword>
<dbReference type="InterPro" id="IPR045229">
    <property type="entry name" value="TPP_enz"/>
</dbReference>
<dbReference type="InterPro" id="IPR029035">
    <property type="entry name" value="DHS-like_NAD/FAD-binding_dom"/>
</dbReference>
<dbReference type="GO" id="GO:0000287">
    <property type="term" value="F:magnesium ion binding"/>
    <property type="evidence" value="ECO:0007669"/>
    <property type="project" value="InterPro"/>
</dbReference>
<evidence type="ECO:0000313" key="7">
    <source>
        <dbReference type="EMBL" id="SHG88824.1"/>
    </source>
</evidence>
<reference evidence="7 8" key="1">
    <citation type="submission" date="2016-11" db="EMBL/GenBank/DDBJ databases">
        <authorList>
            <person name="Jaros S."/>
            <person name="Januszkiewicz K."/>
            <person name="Wedrychowicz H."/>
        </authorList>
    </citation>
    <scope>NUCLEOTIDE SEQUENCE [LARGE SCALE GENOMIC DNA]</scope>
    <source>
        <strain evidence="7 8">CGMCC 1.10190</strain>
    </source>
</reference>
<dbReference type="NCBIfam" id="NF006052">
    <property type="entry name" value="PRK08199.1"/>
    <property type="match status" value="1"/>
</dbReference>
<evidence type="ECO:0000259" key="4">
    <source>
        <dbReference type="Pfam" id="PF00205"/>
    </source>
</evidence>
<dbReference type="GO" id="GO:0003984">
    <property type="term" value="F:acetolactate synthase activity"/>
    <property type="evidence" value="ECO:0007669"/>
    <property type="project" value="TreeGrafter"/>
</dbReference>
<feature type="domain" description="Thiamine pyrophosphate enzyme N-terminal TPP-binding" evidence="6">
    <location>
        <begin position="61"/>
        <end position="177"/>
    </location>
</feature>